<organism evidence="2 3">
    <name type="scientific">Thiomicrorhabdus heinhorstiae</name>
    <dbReference type="NCBI Taxonomy" id="2748010"/>
    <lineage>
        <taxon>Bacteria</taxon>
        <taxon>Pseudomonadati</taxon>
        <taxon>Pseudomonadota</taxon>
        <taxon>Gammaproteobacteria</taxon>
        <taxon>Thiotrichales</taxon>
        <taxon>Piscirickettsiaceae</taxon>
        <taxon>Thiomicrorhabdus</taxon>
    </lineage>
</organism>
<dbReference type="Proteomes" id="UP001193680">
    <property type="component" value="Unassembled WGS sequence"/>
</dbReference>
<protein>
    <submittedName>
        <fullName evidence="2">Uncharacterized protein</fullName>
    </submittedName>
</protein>
<reference evidence="2 3" key="2">
    <citation type="submission" date="2020-11" db="EMBL/GenBank/DDBJ databases">
        <title>Sulfur oxidizing isolate from Hospital Hole Sinkhole.</title>
        <authorList>
            <person name="Scott K.M."/>
        </authorList>
    </citation>
    <scope>NUCLEOTIDE SEQUENCE [LARGE SCALE GENOMIC DNA]</scope>
    <source>
        <strain evidence="2 3">HH1</strain>
    </source>
</reference>
<evidence type="ECO:0000256" key="1">
    <source>
        <dbReference type="SAM" id="Phobius"/>
    </source>
</evidence>
<keyword evidence="1" id="KW-1133">Transmembrane helix</keyword>
<dbReference type="RefSeq" id="WP_185978012.1">
    <property type="nucleotide sequence ID" value="NZ_JACBGI020000008.1"/>
</dbReference>
<accession>A0ABS0BVQ8</accession>
<comment type="caution">
    <text evidence="2">The sequence shown here is derived from an EMBL/GenBank/DDBJ whole genome shotgun (WGS) entry which is preliminary data.</text>
</comment>
<gene>
    <name evidence="2" type="ORF">H8792_005870</name>
</gene>
<keyword evidence="1" id="KW-0472">Membrane</keyword>
<proteinExistence type="predicted"/>
<reference evidence="2 3" key="1">
    <citation type="submission" date="2020-06" db="EMBL/GenBank/DDBJ databases">
        <authorList>
            <person name="Scott K."/>
        </authorList>
    </citation>
    <scope>NUCLEOTIDE SEQUENCE [LARGE SCALE GENOMIC DNA]</scope>
    <source>
        <strain evidence="2 3">HH1</strain>
    </source>
</reference>
<keyword evidence="1" id="KW-0812">Transmembrane</keyword>
<evidence type="ECO:0000313" key="3">
    <source>
        <dbReference type="Proteomes" id="UP001193680"/>
    </source>
</evidence>
<keyword evidence="3" id="KW-1185">Reference proteome</keyword>
<evidence type="ECO:0000313" key="2">
    <source>
        <dbReference type="EMBL" id="MBF6057865.1"/>
    </source>
</evidence>
<name>A0ABS0BVQ8_9GAMM</name>
<feature type="transmembrane region" description="Helical" evidence="1">
    <location>
        <begin position="53"/>
        <end position="73"/>
    </location>
</feature>
<sequence length="82" mass="9178">MDIWSKITWYGGALLGAIFLIVALQALSTAEDGLITVEGLSAQADNFRSLYEVLKWFVFAWLAVAIFVFLRFLGRMFGIGRT</sequence>
<dbReference type="EMBL" id="JACBGI020000008">
    <property type="protein sequence ID" value="MBF6057865.1"/>
    <property type="molecule type" value="Genomic_DNA"/>
</dbReference>